<dbReference type="Pfam" id="PF09376">
    <property type="entry name" value="NurA"/>
    <property type="match status" value="1"/>
</dbReference>
<accession>A0A095SPF1</accession>
<sequence>MNFKSRANHSQIINDDYIRAFLSGCRFPKKPGPDAVSGGEILQAIEKVDLGLKHLLTVDGSYTVVDVEKDFPSSQIAFFQFGAILFTTDDLVSISDLPFISPDDMKALQNLQRIKLALPVKNVVSNKSSSLNESIRKSIYDFFMREPSKESSLMETLSWLIFARYLNEPDDSYELGTNPNLGAAEGKVVLKRCEMRADYTFPNEFGDIYLTDVFRLHEVIDEEFGAVGILGYLSRLVEQLILFHYVRIIYQSRPSVLGDFVFISNGPLSFSGQTANMHKVARRCANHLLDKRDLNLVGIEKNGPFVEHALSICKNESGAFYLSRNSFLILSNHYIYSYITPGDSNRMHYGATSYYGGKVIVHTEDGQVFVITIPVSHADVIKKPKVVEFRNLDLIINVIRLLKCDMYKDSIVPVAMASKLISLTNHPSVSILGNFAKDLSRKQ</sequence>
<keyword evidence="3" id="KW-1185">Reference proteome</keyword>
<evidence type="ECO:0000313" key="2">
    <source>
        <dbReference type="EMBL" id="KGD66541.1"/>
    </source>
</evidence>
<evidence type="ECO:0000259" key="1">
    <source>
        <dbReference type="Pfam" id="PF09376"/>
    </source>
</evidence>
<organism evidence="2 3">
    <name type="scientific">Alcanivorax nanhaiticus</name>
    <dbReference type="NCBI Taxonomy" id="1177154"/>
    <lineage>
        <taxon>Bacteria</taxon>
        <taxon>Pseudomonadati</taxon>
        <taxon>Pseudomonadota</taxon>
        <taxon>Gammaproteobacteria</taxon>
        <taxon>Oceanospirillales</taxon>
        <taxon>Alcanivoracaceae</taxon>
        <taxon>Alcanivorax</taxon>
    </lineage>
</organism>
<name>A0A095SPF1_9GAMM</name>
<feature type="domain" description="NurA" evidence="1">
    <location>
        <begin position="56"/>
        <end position="253"/>
    </location>
</feature>
<dbReference type="InterPro" id="IPR018977">
    <property type="entry name" value="NurA_domain"/>
</dbReference>
<dbReference type="eggNOG" id="ENOG502Z8JN">
    <property type="taxonomic scope" value="Bacteria"/>
</dbReference>
<dbReference type="OrthoDB" id="63920at2"/>
<gene>
    <name evidence="2" type="ORF">Y5S_00208</name>
</gene>
<comment type="caution">
    <text evidence="2">The sequence shown here is derived from an EMBL/GenBank/DDBJ whole genome shotgun (WGS) entry which is preliminary data.</text>
</comment>
<protein>
    <submittedName>
        <fullName evidence="2">NurA domain-containing protein</fullName>
    </submittedName>
</protein>
<dbReference type="Proteomes" id="UP000029444">
    <property type="component" value="Unassembled WGS sequence"/>
</dbReference>
<dbReference type="AlphaFoldDB" id="A0A095SPF1"/>
<evidence type="ECO:0000313" key="3">
    <source>
        <dbReference type="Proteomes" id="UP000029444"/>
    </source>
</evidence>
<dbReference type="STRING" id="1177154.Y5S_00208"/>
<reference evidence="2 3" key="1">
    <citation type="submission" date="2012-09" db="EMBL/GenBank/DDBJ databases">
        <title>Genome Sequence of alkane-degrading Bacterium Alcanivorax sp. 19-m-6.</title>
        <authorList>
            <person name="Lai Q."/>
            <person name="Shao Z."/>
        </authorList>
    </citation>
    <scope>NUCLEOTIDE SEQUENCE [LARGE SCALE GENOMIC DNA]</scope>
    <source>
        <strain evidence="2 3">19-m-6</strain>
    </source>
</reference>
<proteinExistence type="predicted"/>
<dbReference type="PATRIC" id="fig|1177154.3.peg.211"/>
<dbReference type="RefSeq" id="WP_035229519.1">
    <property type="nucleotide sequence ID" value="NZ_ARXV01000001.1"/>
</dbReference>
<dbReference type="EMBL" id="ARXV01000001">
    <property type="protein sequence ID" value="KGD66541.1"/>
    <property type="molecule type" value="Genomic_DNA"/>
</dbReference>